<protein>
    <submittedName>
        <fullName evidence="1">Unnamed product</fullName>
    </submittedName>
</protein>
<gene>
    <name evidence="1" type="ORF">OT_ostta12g01040</name>
</gene>
<dbReference type="EMBL" id="CAID01000012">
    <property type="protein sequence ID" value="CEF99827.1"/>
    <property type="molecule type" value="Genomic_DNA"/>
</dbReference>
<evidence type="ECO:0000313" key="1">
    <source>
        <dbReference type="EMBL" id="CEF99827.1"/>
    </source>
</evidence>
<accession>A0A090MAS7</accession>
<dbReference type="GeneID" id="34946281"/>
<dbReference type="Proteomes" id="UP000009170">
    <property type="component" value="Unassembled WGS sequence"/>
</dbReference>
<keyword evidence="2" id="KW-1185">Reference proteome</keyword>
<sequence length="102" mass="11144">MFTRPRAPAPVHTAVHRHTTRATRVVIARSTAYDALSGYQKNRMQNARTDADWAAIEKDVPGARAMYASAQRARATTPPTTKDPMDALCDADPGAIECKAFD</sequence>
<organism evidence="1 2">
    <name type="scientific">Ostreococcus tauri</name>
    <name type="common">Marine green alga</name>
    <dbReference type="NCBI Taxonomy" id="70448"/>
    <lineage>
        <taxon>Eukaryota</taxon>
        <taxon>Viridiplantae</taxon>
        <taxon>Chlorophyta</taxon>
        <taxon>Mamiellophyceae</taxon>
        <taxon>Mamiellales</taxon>
        <taxon>Bathycoccaceae</taxon>
        <taxon>Ostreococcus</taxon>
    </lineage>
</organism>
<reference evidence="1 2" key="2">
    <citation type="journal article" date="2014" name="BMC Genomics">
        <title>An improved genome of the model marine alga Ostreococcus tauri unfolds by assessing Illumina de novo assemblies.</title>
        <authorList>
            <person name="Blanc-Mathieu R."/>
            <person name="Verhelst B."/>
            <person name="Derelle E."/>
            <person name="Rombauts S."/>
            <person name="Bouget F.Y."/>
            <person name="Carre I."/>
            <person name="Chateau A."/>
            <person name="Eyre-Walker A."/>
            <person name="Grimsley N."/>
            <person name="Moreau H."/>
            <person name="Piegu B."/>
            <person name="Rivals E."/>
            <person name="Schackwitz W."/>
            <person name="Van de Peer Y."/>
            <person name="Piganeau G."/>
        </authorList>
    </citation>
    <scope>NUCLEOTIDE SEQUENCE [LARGE SCALE GENOMIC DNA]</scope>
    <source>
        <strain evidence="2">OTTH 0595 / CCAP 157/2 / RCC745</strain>
    </source>
</reference>
<name>A0A090MAS7_OSTTA</name>
<dbReference type="InParanoid" id="A0A090MAS7"/>
<proteinExistence type="predicted"/>
<dbReference type="AlphaFoldDB" id="A0A090MAS7"/>
<dbReference type="RefSeq" id="XP_022840058.1">
    <property type="nucleotide sequence ID" value="XM_022982836.1"/>
</dbReference>
<evidence type="ECO:0000313" key="2">
    <source>
        <dbReference type="Proteomes" id="UP000009170"/>
    </source>
</evidence>
<dbReference type="KEGG" id="ota:OT_ostta12g01040"/>
<comment type="caution">
    <text evidence="1">The sequence shown here is derived from an EMBL/GenBank/DDBJ whole genome shotgun (WGS) entry which is preliminary data.</text>
</comment>
<reference evidence="2" key="1">
    <citation type="journal article" date="2006" name="Proc. Natl. Acad. Sci. U.S.A.">
        <title>Genome analysis of the smallest free-living eukaryote Ostreococcus tauri unveils many unique features.</title>
        <authorList>
            <person name="Derelle E."/>
            <person name="Ferraz C."/>
            <person name="Rombauts S."/>
            <person name="Rouze P."/>
            <person name="Worden A.Z."/>
            <person name="Robbens S."/>
            <person name="Partensky F."/>
            <person name="Degroeve S."/>
            <person name="Echeynie S."/>
            <person name="Cooke R."/>
            <person name="Saeys Y."/>
            <person name="Wuyts J."/>
            <person name="Jabbari K."/>
            <person name="Bowler C."/>
            <person name="Panaud O."/>
            <person name="Piegu B."/>
            <person name="Ball S.G."/>
            <person name="Ral J.-P."/>
            <person name="Bouget F.-Y."/>
            <person name="Piganeau G."/>
            <person name="De Baets B."/>
            <person name="Picard A."/>
            <person name="Delseny M."/>
            <person name="Demaille J."/>
            <person name="Van de Peer Y."/>
            <person name="Moreau H."/>
        </authorList>
    </citation>
    <scope>NUCLEOTIDE SEQUENCE [LARGE SCALE GENOMIC DNA]</scope>
    <source>
        <strain evidence="2">OTTH 0595 / CCAP 157/2 / RCC745</strain>
    </source>
</reference>